<protein>
    <submittedName>
        <fullName evidence="1">Uncharacterized protein</fullName>
    </submittedName>
</protein>
<proteinExistence type="predicted"/>
<comment type="caution">
    <text evidence="1">The sequence shown here is derived from an EMBL/GenBank/DDBJ whole genome shotgun (WGS) entry which is preliminary data.</text>
</comment>
<reference evidence="1 2" key="2">
    <citation type="journal article" date="2022" name="Mol. Ecol. Resour.">
        <title>The genomes of chicory, endive, great burdock and yacon provide insights into Asteraceae paleo-polyploidization history and plant inulin production.</title>
        <authorList>
            <person name="Fan W."/>
            <person name="Wang S."/>
            <person name="Wang H."/>
            <person name="Wang A."/>
            <person name="Jiang F."/>
            <person name="Liu H."/>
            <person name="Zhao H."/>
            <person name="Xu D."/>
            <person name="Zhang Y."/>
        </authorList>
    </citation>
    <scope>NUCLEOTIDE SEQUENCE [LARGE SCALE GENOMIC DNA]</scope>
    <source>
        <strain evidence="2">cv. Niubang</strain>
    </source>
</reference>
<reference evidence="2" key="1">
    <citation type="journal article" date="2022" name="Mol. Ecol. Resour.">
        <title>The genomes of chicory, endive, great burdock and yacon provide insights into Asteraceae palaeo-polyploidization history and plant inulin production.</title>
        <authorList>
            <person name="Fan W."/>
            <person name="Wang S."/>
            <person name="Wang H."/>
            <person name="Wang A."/>
            <person name="Jiang F."/>
            <person name="Liu H."/>
            <person name="Zhao H."/>
            <person name="Xu D."/>
            <person name="Zhang Y."/>
        </authorList>
    </citation>
    <scope>NUCLEOTIDE SEQUENCE [LARGE SCALE GENOMIC DNA]</scope>
    <source>
        <strain evidence="2">cv. Niubang</strain>
    </source>
</reference>
<evidence type="ECO:0000313" key="2">
    <source>
        <dbReference type="Proteomes" id="UP001055879"/>
    </source>
</evidence>
<sequence length="367" mass="41813">MSSSSKPLPQCHGSLQELAKGLKLEVPRRYVQEQREPTFVSNGSSPLPSLPVIDMNDLIKIVLGSDDHMDELNNLRSVCHEWGIFQLVNHGVDKLLVEKMKEEMVKFFQAPEEEKMRYKLKEGEYEGYGQTIIHDQDQKVDWADRFYMITNPLHRRKSNLLPQFPQLLRDTFEDYLQELHRLAMTLFGLIGQAVDIDKQEMLDVFEDGMQSVRMTYYPPCPQPDRVIGLTPHSDAAGITILLQVNGIEGLQVKKDGIWIPVNFLPDAFVINVGDVLEIMSNGVYHSIEHRATVNATKERISLAMFFNPKLEAVVGPAKSLLNNTGNPPLYKTLVMEQYLKEFFSNKLNGKTFIKKMEIENGEACETG</sequence>
<gene>
    <name evidence="1" type="ORF">L6452_35648</name>
</gene>
<dbReference type="Proteomes" id="UP001055879">
    <property type="component" value="Linkage Group LG13"/>
</dbReference>
<accession>A0ACB8Y7R0</accession>
<dbReference type="EMBL" id="CM042059">
    <property type="protein sequence ID" value="KAI3680871.1"/>
    <property type="molecule type" value="Genomic_DNA"/>
</dbReference>
<organism evidence="1 2">
    <name type="scientific">Arctium lappa</name>
    <name type="common">Greater burdock</name>
    <name type="synonym">Lappa major</name>
    <dbReference type="NCBI Taxonomy" id="4217"/>
    <lineage>
        <taxon>Eukaryota</taxon>
        <taxon>Viridiplantae</taxon>
        <taxon>Streptophyta</taxon>
        <taxon>Embryophyta</taxon>
        <taxon>Tracheophyta</taxon>
        <taxon>Spermatophyta</taxon>
        <taxon>Magnoliopsida</taxon>
        <taxon>eudicotyledons</taxon>
        <taxon>Gunneridae</taxon>
        <taxon>Pentapetalae</taxon>
        <taxon>asterids</taxon>
        <taxon>campanulids</taxon>
        <taxon>Asterales</taxon>
        <taxon>Asteraceae</taxon>
        <taxon>Carduoideae</taxon>
        <taxon>Cardueae</taxon>
        <taxon>Arctiinae</taxon>
        <taxon>Arctium</taxon>
    </lineage>
</organism>
<keyword evidence="2" id="KW-1185">Reference proteome</keyword>
<evidence type="ECO:0000313" key="1">
    <source>
        <dbReference type="EMBL" id="KAI3680871.1"/>
    </source>
</evidence>
<name>A0ACB8Y7R0_ARCLA</name>